<accession>A0A251Y5V2</accession>
<keyword evidence="1" id="KW-0812">Transmembrane</keyword>
<reference evidence="2 3" key="1">
    <citation type="submission" date="2016-08" db="EMBL/GenBank/DDBJ databases">
        <title>Genome sequence of Clavibacter michiganensis spp strain CFBP7494.</title>
        <authorList>
            <person name="Thapa S.P."/>
            <person name="Coaker G."/>
            <person name="Jacques M.-A."/>
        </authorList>
    </citation>
    <scope>NUCLEOTIDE SEQUENCE [LARGE SCALE GENOMIC DNA]</scope>
    <source>
        <strain evidence="2">CFBP7494</strain>
    </source>
</reference>
<gene>
    <name evidence="2" type="ORF">BFL34_01789</name>
</gene>
<evidence type="ECO:0000256" key="1">
    <source>
        <dbReference type="SAM" id="Phobius"/>
    </source>
</evidence>
<organism evidence="2 3">
    <name type="scientific">Clavibacter michiganensis</name>
    <dbReference type="NCBI Taxonomy" id="28447"/>
    <lineage>
        <taxon>Bacteria</taxon>
        <taxon>Bacillati</taxon>
        <taxon>Actinomycetota</taxon>
        <taxon>Actinomycetes</taxon>
        <taxon>Micrococcales</taxon>
        <taxon>Microbacteriaceae</taxon>
        <taxon>Clavibacter</taxon>
    </lineage>
</organism>
<evidence type="ECO:0000313" key="2">
    <source>
        <dbReference type="EMBL" id="OUE19650.1"/>
    </source>
</evidence>
<keyword evidence="1" id="KW-0472">Membrane</keyword>
<keyword evidence="1" id="KW-1133">Transmembrane helix</keyword>
<dbReference type="EMBL" id="MDJW01000009">
    <property type="protein sequence ID" value="OUE19650.1"/>
    <property type="molecule type" value="Genomic_DNA"/>
</dbReference>
<dbReference type="RefSeq" id="WP_086521567.1">
    <property type="nucleotide sequence ID" value="NZ_MDJW01000009.1"/>
</dbReference>
<feature type="transmembrane region" description="Helical" evidence="1">
    <location>
        <begin position="12"/>
        <end position="37"/>
    </location>
</feature>
<sequence length="81" mass="8642">MISNSGIGFGLAWYLFVSLAVVVLVVIMAVVLIRLALAARQTLLITTRLQGARLELIREQTARLQADGRDAPDAGPADPIA</sequence>
<protein>
    <submittedName>
        <fullName evidence="2">Uncharacterized protein</fullName>
    </submittedName>
</protein>
<evidence type="ECO:0000313" key="3">
    <source>
        <dbReference type="Proteomes" id="UP000194837"/>
    </source>
</evidence>
<name>A0A251Y5V2_9MICO</name>
<dbReference type="Proteomes" id="UP000194837">
    <property type="component" value="Unassembled WGS sequence"/>
</dbReference>
<dbReference type="AlphaFoldDB" id="A0A251Y5V2"/>
<comment type="caution">
    <text evidence="2">The sequence shown here is derived from an EMBL/GenBank/DDBJ whole genome shotgun (WGS) entry which is preliminary data.</text>
</comment>
<proteinExistence type="predicted"/>